<dbReference type="Proteomes" id="UP000290189">
    <property type="component" value="Unassembled WGS sequence"/>
</dbReference>
<evidence type="ECO:0000256" key="2">
    <source>
        <dbReference type="ARBA" id="ARBA00022448"/>
    </source>
</evidence>
<dbReference type="InterPro" id="IPR009543">
    <property type="entry name" value="VPS13_VAB"/>
</dbReference>
<name>A0A3P3Y7A8_PLABS</name>
<keyword evidence="3" id="KW-0445">Lipid transport</keyword>
<sequence length="3281" mass="360484">MLEGVLERLILDRLGEYVDLPKDSIQVGVWSGEIVLDNVALRPSCLTRLKLPINVRLGRLRRLHVKVPWASLGSSPVKITLEGLHVLARPAHGAQFDRDAALRLVSERKQQQLLAAEQLRALRHWEENNAEEARRQESFGQSLLSKIIANLQIVVRDVHVRYEDAETLPGRKFAAGVIVQEFTALTTDANFEECFVSTLATAVNTYKLLSMRNAAVYWDSNDVVLWHDSSDDAVFAFMQASIDGLDRKALARQSMSSSTSHIALADGQTRPSDIRHVFILEPLSATLHLTLNSRYFEQTAPHYRFELQVRSITLTLHDEQYSDLTCLMDNFTAIQARTEIETRFAGLRDLHPDKDVFAPGGALAWWQYAGRCIIHLNGTRHRRWFSWASISRHCQRRREYVELFKRKRNVPWHPPLDDEGVARLAELEEALDLDDILFFRSFAETDLSEEAKRSKKMTEELATANQAAAGGGWWGAVFGGASSSSAPEATASADEIRLTEAQRRELYKTIDFNEVALEFTLRPDYVYTVFDIEVVRAAVVLIRRGSPMTRFEFDGTAKIELFQGTRLTLAVESATLYDEDTLETCFPKLLTHKPTDGASGTGSELPFLRLSVESDPVDSDADIIFKLRLRPVQLVYNHFWVQNVFKFFRPHDALSHLRGAALSWSEQRQSELLTALTNHRRIDLNISVEHPILFIPADVRQESPSMLIADLVSCNVISLRGLANIADECLFGKPPEPRSAYDAFMLDVHGASLSLCESAQSSGAADGHPPPVYRLFDRTSCLLGLFTCIDRQSTTLTKLVVNGSIPKLVLHVAGPNLLVLSRLLSSITAKQQDVAATTAPVDTGSVNVSLYQLTADAAAAEAAAAESHDSRHLVDCAFSIEHITIELSNTVQRVAQLDAVGLSVSFYHAHVCSHSEAHLTSLCITDLLSSTSPRFSELASSSSGGNQVDLINIQIDRFPRTSPLFQGVTQHVHVSLNDLSVNWNADTIATIAAVARLPETDVVGQYDDVSDVPLSLVPDTSATSPKVADLVVAPFDSRSLVIEVTLRRVRLSLNKETRDRVVAVALVSDLVAEVVFRREWTSVVGDLGSFDLAMPLPENGDLTLLGLRDAVEQDRDHQLLHFEADIFGPDVIPAREHSTRFALSVASVRAVYLHQPTMELVDYLFQGILGTFLAQTVANATDALRPTSRDETPASKYLLLELDISRPLVMVPTHASASAKRLEIDLGQIAVRSSPGTCAGDLSIFVNATNMSVCKGDSRHVISHADLHVTVDMPCKPVDYDIFVRGQLSNLEVTLAKETYLLAMQIFYSNIAAPAAVISNAKSIVAFSYDDVNVLGSRLNVKFDVPEVRFLLLAGCSVDWVSDSGSRLALLSARDICIRFLSVPPRHMEFGVSLSTVTMEDERVASCDSPFRTLIGDFSAAKTDDSVQIDEAKTAVSHVAVEWVQPRSASEPTTLSVVLHSPCGYAVSSFLYDLGSFFSLDGIAPSVTADHAVLQEDPSTTSSSSTVIRIEQSRMVFLEDLKASDSRAIATSCDFVLEVLYEGPSYVSTSIDVLGLQMFSCTADRPIVSKDGDNSVMSPFNVNVVFSADGTTTVRLQPVRLHISVEIARLFSNILFCFLENYKPNVIPVSAGPDPAVGTPTTKGDLAVNIDDIILLFLDEHSKKHLLDARLSNLAFRKVADQQSNTNRISASSTVIIQHYVGGAWNEVIEPWPLSLQLVMPMLPGRQELCVSSGHVLRLVLYKSFVRRSVSLLSSWMDFYYSLPVAQGGQSDAIASVAGDDDYAFDCTVNVAGVDVMFRQMSTSLPIVNILASEFSFEMHHAKTETKQIARLRSLHIRDLLQPSGDAFADLARSDISDGDNSNDLIRIVRDVGAEGTHLDISFSSLYIQWNPDTVSTVMQILEADSTEAVSSPSHRSEVPVPVPNASNDSASSKFQLTSQLRRVVVTFNKERKGIALFQAQLDNLAIKMESCDAQLGTTVSLSSLSARVTRRASSPIPILDLSQPDSSRPALSVCYGTVDSLGNSSLTITLAPLRLVYLQQTILEAVDYLTAGVLGAVLSHAVAKTADVVSVAVAITVDAESPTVVVPVIAGSRDFLLANASALSFSSSSPEKFNVAVQHEVSEDESGGQRDTKLLLSGIESFIGQEPSLSLQQKTTRLPMLEPTNFALHLNDIFTRANIARDTGPALRSRDLRVQFDPVSLVVSYEDFCLLGHVIASITRAASRVVHISRFSKSRPAARVVVSISASFILADSTGFGLEFGWVSSPDTAPHRIPAQVALPLVAEVYENQVRTSPTSRWMPAQDLPWSDVAIRFPLRKDDDRAHLPDSFQKWTWLDADWNCDKESSLNDAEGWVYAVGRADLLKTPHRQCTSLDLARRRRWFRRRTAPSTLPLCVFGLLPGRVCDLVVRANGSSQWSPPFNLTASVDDGAIHVIDPTGRRIDLGVQFDVGPAPFRLSKLAQFVPRHVVANNTNETVYVAQPSSPASLLAVAPHTCEPLIWAPSNATQRLVSISTDLVYWSGYFYIHEVSEAVLKVVPSDRRASGSQSSHQAVPSANLPTADLFDLHIQAVRATIFAFIAKRDPARPPYVIQNQSSYGVVFRQHLVSPFTPGPLIFVEPGASVPFAWDCLAAPRPLRLELRTDVWFGTVEMDDLGLDTCVGPPTAMLRVRMVTRRQAKVLQLQDMTEARQQQYRRRHQFEQRFVDLDFMLIVPRICVSVIDDRPAEIALLTMDGMEFFVQKTAAECHLELQVVSAQLDNLDDGEAPYRFPVAVSPATLKQSTSSTSSTAARPPHILVRSCILLDRASIRFLKYFGVLVQETIVDVDEDFLSLVSDFATRSTQLKTWDMDEATASAGAITVTAREPDETALAVVLRLQRLHRTEELSEIRGAAGSLMYFNTLELAPIHIRFSFASSSSSGGNRFGTAFKNVDDAPIRLEGKLMKNVFVTFDVLLSHLAAHYHASVMDRVFLILGSVSVLGNPIGLLHNLGSGLSDFFNDPMEGLVEGNLLGFGQGLKKGSQSLLNQSLYGVGNSLAGISGNLGSGVAAIGTNEEYRSRRAQARARENPDDVLEGLVYGTRNLATGIADGISGVFMDPLKGATTSGVGGFFKGVAYGTIGLVTKPLTGVLDAVSSVSQGVRNTANVPSRRRQQVRNSRMFYGYERAVRDYNAKHAAVRRILRTVEQGRYARSAYLDHVVVGRRLFVFLDTSILIVDLSNLMNPDLVEEVPWGQLTVDIQDNDILLHTYSRTVQVPKMPDAATAQRVFRIFSTAQSLATRGDHLT</sequence>
<reference evidence="8 9" key="1">
    <citation type="submission" date="2018-03" db="EMBL/GenBank/DDBJ databases">
        <authorList>
            <person name="Fogelqvist J."/>
        </authorList>
    </citation>
    <scope>NUCLEOTIDE SEQUENCE [LARGE SCALE GENOMIC DNA]</scope>
</reference>
<keyword evidence="2" id="KW-0813">Transport</keyword>
<dbReference type="Pfam" id="PF12624">
    <property type="entry name" value="VPS13_N"/>
    <property type="match status" value="1"/>
</dbReference>
<protein>
    <submittedName>
        <fullName evidence="8">Uncharacterized protein</fullName>
    </submittedName>
</protein>
<feature type="domain" description="Intermembrane lipid transfer protein VPS13-like C-terminal" evidence="7">
    <location>
        <begin position="3151"/>
        <end position="3240"/>
    </location>
</feature>
<evidence type="ECO:0000256" key="1">
    <source>
        <dbReference type="ARBA" id="ARBA00006545"/>
    </source>
</evidence>
<dbReference type="Pfam" id="PF25037">
    <property type="entry name" value="VPS13_C"/>
    <property type="match status" value="1"/>
</dbReference>
<dbReference type="PANTHER" id="PTHR16166:SF93">
    <property type="entry name" value="INTERMEMBRANE LIPID TRANSFER PROTEIN VPS13"/>
    <property type="match status" value="1"/>
</dbReference>
<evidence type="ECO:0000256" key="4">
    <source>
        <dbReference type="SAM" id="MobiDB-lite"/>
    </source>
</evidence>
<dbReference type="Pfam" id="PF25036">
    <property type="entry name" value="VPS13_VAB"/>
    <property type="match status" value="1"/>
</dbReference>
<accession>A0A3P3Y7A8</accession>
<dbReference type="GO" id="GO:0045053">
    <property type="term" value="P:protein retention in Golgi apparatus"/>
    <property type="evidence" value="ECO:0007669"/>
    <property type="project" value="TreeGrafter"/>
</dbReference>
<organism evidence="8 9">
    <name type="scientific">Plasmodiophora brassicae</name>
    <name type="common">Clubroot disease agent</name>
    <dbReference type="NCBI Taxonomy" id="37360"/>
    <lineage>
        <taxon>Eukaryota</taxon>
        <taxon>Sar</taxon>
        <taxon>Rhizaria</taxon>
        <taxon>Endomyxa</taxon>
        <taxon>Phytomyxea</taxon>
        <taxon>Plasmodiophorida</taxon>
        <taxon>Plasmodiophoridae</taxon>
        <taxon>Plasmodiophora</taxon>
    </lineage>
</organism>
<evidence type="ECO:0000259" key="6">
    <source>
        <dbReference type="Pfam" id="PF25036"/>
    </source>
</evidence>
<dbReference type="GO" id="GO:0006623">
    <property type="term" value="P:protein targeting to vacuole"/>
    <property type="evidence" value="ECO:0007669"/>
    <property type="project" value="TreeGrafter"/>
</dbReference>
<dbReference type="PANTHER" id="PTHR16166">
    <property type="entry name" value="VACUOLAR PROTEIN SORTING-ASSOCIATED PROTEIN VPS13"/>
    <property type="match status" value="1"/>
</dbReference>
<evidence type="ECO:0000313" key="9">
    <source>
        <dbReference type="Proteomes" id="UP000290189"/>
    </source>
</evidence>
<feature type="domain" description="Chorein N-terminal" evidence="5">
    <location>
        <begin position="1"/>
        <end position="711"/>
    </location>
</feature>
<feature type="region of interest" description="Disordered" evidence="4">
    <location>
        <begin position="1907"/>
        <end position="1931"/>
    </location>
</feature>
<keyword evidence="8" id="KW-0496">Mitochondrion</keyword>
<dbReference type="InterPro" id="IPR026854">
    <property type="entry name" value="VPS13_N"/>
</dbReference>
<evidence type="ECO:0000259" key="5">
    <source>
        <dbReference type="Pfam" id="PF12624"/>
    </source>
</evidence>
<proteinExistence type="inferred from homology"/>
<evidence type="ECO:0000259" key="7">
    <source>
        <dbReference type="Pfam" id="PF25037"/>
    </source>
</evidence>
<comment type="similarity">
    <text evidence="1">Belongs to the VPS13 family.</text>
</comment>
<dbReference type="EMBL" id="OVEO01000004">
    <property type="protein sequence ID" value="SPQ95880.1"/>
    <property type="molecule type" value="Genomic_DNA"/>
</dbReference>
<feature type="domain" description="Vacuolar protein sorting-associated protein 13 VPS13 adaptor binding" evidence="6">
    <location>
        <begin position="2412"/>
        <end position="2627"/>
    </location>
</feature>
<dbReference type="InterPro" id="IPR026847">
    <property type="entry name" value="VPS13"/>
</dbReference>
<evidence type="ECO:0000313" key="8">
    <source>
        <dbReference type="EMBL" id="SPQ95880.1"/>
    </source>
</evidence>
<geneLocation type="mitochondrion" evidence="8"/>
<gene>
    <name evidence="8" type="ORF">PLBR_LOCUS3095</name>
</gene>
<evidence type="ECO:0000256" key="3">
    <source>
        <dbReference type="ARBA" id="ARBA00023055"/>
    </source>
</evidence>
<dbReference type="GO" id="GO:0006869">
    <property type="term" value="P:lipid transport"/>
    <property type="evidence" value="ECO:0007669"/>
    <property type="project" value="UniProtKB-KW"/>
</dbReference>
<dbReference type="InterPro" id="IPR056748">
    <property type="entry name" value="VPS13-like_C"/>
</dbReference>